<accession>A0ABT1H1Q4</accession>
<organism evidence="1 2">
    <name type="scientific">Williamsia serinedens</name>
    <dbReference type="NCBI Taxonomy" id="391736"/>
    <lineage>
        <taxon>Bacteria</taxon>
        <taxon>Bacillati</taxon>
        <taxon>Actinomycetota</taxon>
        <taxon>Actinomycetes</taxon>
        <taxon>Mycobacteriales</taxon>
        <taxon>Nocardiaceae</taxon>
        <taxon>Williamsia</taxon>
    </lineage>
</organism>
<dbReference type="Proteomes" id="UP001205740">
    <property type="component" value="Unassembled WGS sequence"/>
</dbReference>
<sequence>MMLTGAIDLDDVSQLQGADVDGLLRAGALAGAQVRAISAAVDEGVLEPLARVRPRAVVVVVGRGTARDAADLVVATMSPHTDVPLVVAPSIPGWVGPLDVVVVSGDDAGDRALADAAARAVRRHAELVLDVPVEGPVAEAAAGAGLNLSPRVPAPDPFRFCGHVAAMAAVIAALGEVRTAGTRFDAAALADTLDAEASAAHPGNESFHNAAKSLAARVEGRQAVWAGDTPATMALAAHAARTMYAVAGLSGVAAAVSDALAVAARPAADPVVPEVDPIFHDPDFDPPLAAPPPRVLVLTTPSAEWTTRQRVSGLGDVDVLTATDDAAPTPDQAPVADGPGDVESLLVLAVRVEMASVYLRLIGAR</sequence>
<comment type="caution">
    <text evidence="1">The sequence shown here is derived from an EMBL/GenBank/DDBJ whole genome shotgun (WGS) entry which is preliminary data.</text>
</comment>
<proteinExistence type="predicted"/>
<evidence type="ECO:0000313" key="2">
    <source>
        <dbReference type="Proteomes" id="UP001205740"/>
    </source>
</evidence>
<name>A0ABT1H1Q4_9NOCA</name>
<dbReference type="SUPFAM" id="SSF53697">
    <property type="entry name" value="SIS domain"/>
    <property type="match status" value="1"/>
</dbReference>
<keyword evidence="2" id="KW-1185">Reference proteome</keyword>
<evidence type="ECO:0000313" key="1">
    <source>
        <dbReference type="EMBL" id="MCP2161111.1"/>
    </source>
</evidence>
<reference evidence="1 2" key="1">
    <citation type="submission" date="2022-06" db="EMBL/GenBank/DDBJ databases">
        <title>Genomic Encyclopedia of Archaeal and Bacterial Type Strains, Phase II (KMG-II): from individual species to whole genera.</title>
        <authorList>
            <person name="Goeker M."/>
        </authorList>
    </citation>
    <scope>NUCLEOTIDE SEQUENCE [LARGE SCALE GENOMIC DNA]</scope>
    <source>
        <strain evidence="1 2">DSM 45037</strain>
    </source>
</reference>
<dbReference type="InterPro" id="IPR046348">
    <property type="entry name" value="SIS_dom_sf"/>
</dbReference>
<evidence type="ECO:0008006" key="3">
    <source>
        <dbReference type="Google" id="ProtNLM"/>
    </source>
</evidence>
<protein>
    <recommendedName>
        <fullName evidence="3">Phosphoglucose isomerase-like protein</fullName>
    </recommendedName>
</protein>
<gene>
    <name evidence="1" type="ORF">LX12_002306</name>
</gene>
<dbReference type="EMBL" id="JAMTCG010000004">
    <property type="protein sequence ID" value="MCP2161111.1"/>
    <property type="molecule type" value="Genomic_DNA"/>
</dbReference>